<sequence>TGGDSWANNSGWGSGDPSGSWHGVEVDANGRVVRLDLWKNGLQGQLPSTIGNLTKLTYLNVKGNKLTGRIPSEIGGMRSLEWLILSGRTYDQHGKSMKEPPQDFSKGYHPGKWDSATNDFSGDFPSTIGNLSNLERFELGGSSITDLPDELYNSTSLEGIYVNLNKNITNNIPSAIGNLTELRHLYFANNRMTGALPSSMSNLSKLTHLHLHGNGGDDPAGGFEGSLPDFSNNHDLRYLFISKNNFSGDWPTYWNNGNFQDLNTIHASWNEFTGPLHGFDNLPSLIDIGLSGNNLSGDLPDLTDLNKRTQIISLGWNNLTGELPQSGYPDWSIMKTIYLNDNNISGSIPCAFWNSIDNNRIGIVWLGNNDFSGNCTSAMNNLPSDTDISL</sequence>
<dbReference type="RefSeq" id="WP_095607811.1">
    <property type="nucleotide sequence ID" value="NZ_NSKE01000027.1"/>
</dbReference>
<proteinExistence type="predicted"/>
<keyword evidence="3" id="KW-0677">Repeat</keyword>
<name>A0A2A2G6W6_9BACT</name>
<keyword evidence="4" id="KW-0325">Glycoprotein</keyword>
<evidence type="ECO:0000256" key="3">
    <source>
        <dbReference type="ARBA" id="ARBA00022737"/>
    </source>
</evidence>
<dbReference type="AlphaFoldDB" id="A0A2A2G6W6"/>
<dbReference type="GO" id="GO:0016020">
    <property type="term" value="C:membrane"/>
    <property type="evidence" value="ECO:0007669"/>
    <property type="project" value="UniProtKB-SubCell"/>
</dbReference>
<dbReference type="SUPFAM" id="SSF52058">
    <property type="entry name" value="L domain-like"/>
    <property type="match status" value="1"/>
</dbReference>
<dbReference type="Pfam" id="PF00560">
    <property type="entry name" value="LRR_1"/>
    <property type="match status" value="1"/>
</dbReference>
<keyword evidence="2" id="KW-0732">Signal</keyword>
<evidence type="ECO:0000259" key="6">
    <source>
        <dbReference type="Pfam" id="PF23598"/>
    </source>
</evidence>
<evidence type="ECO:0000256" key="2">
    <source>
        <dbReference type="ARBA" id="ARBA00022729"/>
    </source>
</evidence>
<feature type="region of interest" description="Disordered" evidence="5">
    <location>
        <begin position="1"/>
        <end position="23"/>
    </location>
</feature>
<keyword evidence="8" id="KW-1185">Reference proteome</keyword>
<reference evidence="7 8" key="1">
    <citation type="submission" date="2017-08" db="EMBL/GenBank/DDBJ databases">
        <title>Aliifodinibius alkalisoli sp. nov., isolated from saline alkaline soil.</title>
        <authorList>
            <person name="Liu D."/>
            <person name="Zhang G."/>
        </authorList>
    </citation>
    <scope>NUCLEOTIDE SEQUENCE [LARGE SCALE GENOMIC DNA]</scope>
    <source>
        <strain evidence="7 8">WN023</strain>
    </source>
</reference>
<dbReference type="InterPro" id="IPR051716">
    <property type="entry name" value="Plant_RL_S/T_kinase"/>
</dbReference>
<gene>
    <name evidence="7" type="ORF">CK503_15885</name>
</gene>
<feature type="domain" description="Disease resistance R13L4/SHOC-2-like LRR" evidence="6">
    <location>
        <begin position="124"/>
        <end position="291"/>
    </location>
</feature>
<dbReference type="InterPro" id="IPR055414">
    <property type="entry name" value="LRR_R13L4/SHOC2-like"/>
</dbReference>
<dbReference type="Pfam" id="PF13855">
    <property type="entry name" value="LRR_8"/>
    <property type="match status" value="1"/>
</dbReference>
<evidence type="ECO:0000256" key="5">
    <source>
        <dbReference type="SAM" id="MobiDB-lite"/>
    </source>
</evidence>
<accession>A0A2A2G6W6</accession>
<dbReference type="PANTHER" id="PTHR48053:SF126">
    <property type="entry name" value="MDIS1-INTERACTING RECEPTOR LIKE KINASE 2-LIKE ISOFORM X1"/>
    <property type="match status" value="1"/>
</dbReference>
<evidence type="ECO:0000313" key="7">
    <source>
        <dbReference type="EMBL" id="PAU92599.1"/>
    </source>
</evidence>
<dbReference type="InterPro" id="IPR001611">
    <property type="entry name" value="Leu-rich_rpt"/>
</dbReference>
<dbReference type="InterPro" id="IPR032675">
    <property type="entry name" value="LRR_dom_sf"/>
</dbReference>
<dbReference type="EMBL" id="NSKE01000027">
    <property type="protein sequence ID" value="PAU92599.1"/>
    <property type="molecule type" value="Genomic_DNA"/>
</dbReference>
<comment type="subcellular location">
    <subcellularLocation>
        <location evidence="1">Membrane</location>
        <topology evidence="1">Single-pass membrane protein</topology>
    </subcellularLocation>
</comment>
<dbReference type="PANTHER" id="PTHR48053">
    <property type="entry name" value="LEUCINE RICH REPEAT FAMILY PROTEIN, EXPRESSED"/>
    <property type="match status" value="1"/>
</dbReference>
<feature type="non-terminal residue" evidence="7">
    <location>
        <position position="1"/>
    </location>
</feature>
<comment type="caution">
    <text evidence="7">The sequence shown here is derived from an EMBL/GenBank/DDBJ whole genome shotgun (WGS) entry which is preliminary data.</text>
</comment>
<protein>
    <recommendedName>
        <fullName evidence="6">Disease resistance R13L4/SHOC-2-like LRR domain-containing protein</fullName>
    </recommendedName>
</protein>
<dbReference type="Pfam" id="PF23598">
    <property type="entry name" value="LRR_14"/>
    <property type="match status" value="1"/>
</dbReference>
<evidence type="ECO:0000256" key="1">
    <source>
        <dbReference type="ARBA" id="ARBA00004167"/>
    </source>
</evidence>
<dbReference type="Gene3D" id="3.80.10.10">
    <property type="entry name" value="Ribonuclease Inhibitor"/>
    <property type="match status" value="3"/>
</dbReference>
<dbReference type="Proteomes" id="UP000218831">
    <property type="component" value="Unassembled WGS sequence"/>
</dbReference>
<dbReference type="OrthoDB" id="1523346at2"/>
<evidence type="ECO:0000313" key="8">
    <source>
        <dbReference type="Proteomes" id="UP000218831"/>
    </source>
</evidence>
<evidence type="ECO:0000256" key="4">
    <source>
        <dbReference type="ARBA" id="ARBA00023180"/>
    </source>
</evidence>
<organism evidence="7 8">
    <name type="scientific">Fodinibius salipaludis</name>
    <dbReference type="NCBI Taxonomy" id="2032627"/>
    <lineage>
        <taxon>Bacteria</taxon>
        <taxon>Pseudomonadati</taxon>
        <taxon>Balneolota</taxon>
        <taxon>Balneolia</taxon>
        <taxon>Balneolales</taxon>
        <taxon>Balneolaceae</taxon>
        <taxon>Fodinibius</taxon>
    </lineage>
</organism>